<keyword evidence="4" id="KW-0804">Transcription</keyword>
<dbReference type="Gene3D" id="2.20.25.80">
    <property type="entry name" value="WRKY domain"/>
    <property type="match status" value="1"/>
</dbReference>
<organism evidence="8 9">
    <name type="scientific">Canna indica</name>
    <name type="common">Indian-shot</name>
    <dbReference type="NCBI Taxonomy" id="4628"/>
    <lineage>
        <taxon>Eukaryota</taxon>
        <taxon>Viridiplantae</taxon>
        <taxon>Streptophyta</taxon>
        <taxon>Embryophyta</taxon>
        <taxon>Tracheophyta</taxon>
        <taxon>Spermatophyta</taxon>
        <taxon>Magnoliopsida</taxon>
        <taxon>Liliopsida</taxon>
        <taxon>Zingiberales</taxon>
        <taxon>Cannaceae</taxon>
        <taxon>Canna</taxon>
    </lineage>
</organism>
<evidence type="ECO:0000313" key="9">
    <source>
        <dbReference type="Proteomes" id="UP001327560"/>
    </source>
</evidence>
<dbReference type="SMART" id="SM00774">
    <property type="entry name" value="WRKY"/>
    <property type="match status" value="1"/>
</dbReference>
<evidence type="ECO:0000256" key="3">
    <source>
        <dbReference type="ARBA" id="ARBA00023125"/>
    </source>
</evidence>
<proteinExistence type="predicted"/>
<feature type="region of interest" description="Disordered" evidence="6">
    <location>
        <begin position="52"/>
        <end position="91"/>
    </location>
</feature>
<feature type="compositionally biased region" description="Basic and acidic residues" evidence="6">
    <location>
        <begin position="68"/>
        <end position="84"/>
    </location>
</feature>
<dbReference type="Pfam" id="PF03106">
    <property type="entry name" value="WRKY"/>
    <property type="match status" value="1"/>
</dbReference>
<evidence type="ECO:0000313" key="8">
    <source>
        <dbReference type="EMBL" id="WOK96723.1"/>
    </source>
</evidence>
<dbReference type="SUPFAM" id="SSF118290">
    <property type="entry name" value="WRKY DNA-binding domain"/>
    <property type="match status" value="1"/>
</dbReference>
<name>A0AAQ3JUQ4_9LILI</name>
<dbReference type="Proteomes" id="UP001327560">
    <property type="component" value="Chromosome 2"/>
</dbReference>
<dbReference type="AlphaFoldDB" id="A0AAQ3JUQ4"/>
<evidence type="ECO:0000256" key="4">
    <source>
        <dbReference type="ARBA" id="ARBA00023163"/>
    </source>
</evidence>
<protein>
    <submittedName>
        <fullName evidence="8">WRKY transcription factor 70</fullName>
    </submittedName>
</protein>
<keyword evidence="9" id="KW-1185">Reference proteome</keyword>
<keyword evidence="3" id="KW-0238">DNA-binding</keyword>
<dbReference type="InterPro" id="IPR003657">
    <property type="entry name" value="WRKY_dom"/>
</dbReference>
<dbReference type="InterPro" id="IPR036576">
    <property type="entry name" value="WRKY_dom_sf"/>
</dbReference>
<dbReference type="GO" id="GO:0003700">
    <property type="term" value="F:DNA-binding transcription factor activity"/>
    <property type="evidence" value="ECO:0007669"/>
    <property type="project" value="InterPro"/>
</dbReference>
<evidence type="ECO:0000256" key="2">
    <source>
        <dbReference type="ARBA" id="ARBA00023015"/>
    </source>
</evidence>
<evidence type="ECO:0000256" key="6">
    <source>
        <dbReference type="SAM" id="MobiDB-lite"/>
    </source>
</evidence>
<evidence type="ECO:0000256" key="1">
    <source>
        <dbReference type="ARBA" id="ARBA00004123"/>
    </source>
</evidence>
<dbReference type="GO" id="GO:0043565">
    <property type="term" value="F:sequence-specific DNA binding"/>
    <property type="evidence" value="ECO:0007669"/>
    <property type="project" value="InterPro"/>
</dbReference>
<dbReference type="PROSITE" id="PS50811">
    <property type="entry name" value="WRKY"/>
    <property type="match status" value="1"/>
</dbReference>
<evidence type="ECO:0000256" key="5">
    <source>
        <dbReference type="ARBA" id="ARBA00023242"/>
    </source>
</evidence>
<accession>A0AAQ3JUQ4</accession>
<comment type="subcellular location">
    <subcellularLocation>
        <location evidence="1">Nucleus</location>
    </subcellularLocation>
</comment>
<gene>
    <name evidence="8" type="ORF">Cni_G05430</name>
</gene>
<dbReference type="GO" id="GO:0005634">
    <property type="term" value="C:nucleus"/>
    <property type="evidence" value="ECO:0007669"/>
    <property type="project" value="UniProtKB-SubCell"/>
</dbReference>
<reference evidence="8 9" key="1">
    <citation type="submission" date="2023-10" db="EMBL/GenBank/DDBJ databases">
        <title>Chromosome-scale genome assembly provides insights into flower coloration mechanisms of Canna indica.</title>
        <authorList>
            <person name="Li C."/>
        </authorList>
    </citation>
    <scope>NUCLEOTIDE SEQUENCE [LARGE SCALE GENOMIC DNA]</scope>
    <source>
        <tissue evidence="8">Flower</tissue>
    </source>
</reference>
<dbReference type="InterPro" id="IPR044810">
    <property type="entry name" value="WRKY_plant"/>
</dbReference>
<dbReference type="PANTHER" id="PTHR31282">
    <property type="entry name" value="WRKY TRANSCRIPTION FACTOR 21-RELATED"/>
    <property type="match status" value="1"/>
</dbReference>
<dbReference type="EMBL" id="CP136891">
    <property type="protein sequence ID" value="WOK96723.1"/>
    <property type="molecule type" value="Genomic_DNA"/>
</dbReference>
<sequence length="269" mass="29974">MAIRDINRAHERVSQLQALLLQLPAGCSWSQIGGGIVEEILRLNTSALSALQSPGGGCASSDDDGESSAEKSKRPERKGRSGDQKRRRKSEAWTIVTTVPYEDGHQWRKYGQKIINNAKHPRSYFRCTYKEDQKCMAKKTVQQEDGHGDPPRFKVEYRNHHTCKAAEYAVLPFVMDSSLTASMFHGSGFQQEQNLSSLSSSSSLIPVAAPADCKSSSLMSSTCDPSSSFDMLGRLDNTEFNSLFQQPLPIWDPQMDLLMVEWYLNSSSN</sequence>
<feature type="domain" description="WRKY" evidence="7">
    <location>
        <begin position="102"/>
        <end position="166"/>
    </location>
</feature>
<keyword evidence="2" id="KW-0805">Transcription regulation</keyword>
<keyword evidence="5" id="KW-0539">Nucleus</keyword>
<evidence type="ECO:0000259" key="7">
    <source>
        <dbReference type="PROSITE" id="PS50811"/>
    </source>
</evidence>